<evidence type="ECO:0008006" key="3">
    <source>
        <dbReference type="Google" id="ProtNLM"/>
    </source>
</evidence>
<dbReference type="OrthoDB" id="2796449at2759"/>
<dbReference type="InParanoid" id="K5V2G1"/>
<sequence length="305" mass="33973">MRVVQDGNYQIQAAISGLYLNSYDASVYNFQYDDALILGSVPTRLGKWQIARVGSGYTIKQVSSGLYCSLSQDEDQRHPSVVLRPVPAVWVLDFLDREENTVRRLTCNDSISWPITSQCLNAPIPDPEMGERVGPILAEMERGGMTLQTWWLHLLRPNSESGFLAAGVYAIQNKASFTYVSLAPNEKTIGCWPPSSLVDSGVRMWVIAPMGNGYTIRLQGTDKYCTLQAGTGNKCQVSVSSIPAAWRIVASESPVNGNDRYYQIFWADTDMAWDLAGFGKQDPGTVIQMMHNKDYQTCRVFKFIA</sequence>
<name>K5V2G1_PHACS</name>
<dbReference type="EMBL" id="JH930471">
    <property type="protein sequence ID" value="EKM56716.1"/>
    <property type="molecule type" value="Genomic_DNA"/>
</dbReference>
<dbReference type="GeneID" id="18908523"/>
<organism evidence="1 2">
    <name type="scientific">Phanerochaete carnosa (strain HHB-10118-sp)</name>
    <name type="common">White-rot fungus</name>
    <name type="synonym">Peniophora carnosa</name>
    <dbReference type="NCBI Taxonomy" id="650164"/>
    <lineage>
        <taxon>Eukaryota</taxon>
        <taxon>Fungi</taxon>
        <taxon>Dikarya</taxon>
        <taxon>Basidiomycota</taxon>
        <taxon>Agaricomycotina</taxon>
        <taxon>Agaricomycetes</taxon>
        <taxon>Polyporales</taxon>
        <taxon>Phanerochaetaceae</taxon>
        <taxon>Phanerochaete</taxon>
    </lineage>
</organism>
<accession>K5V2G1</accession>
<dbReference type="AlphaFoldDB" id="K5V2G1"/>
<dbReference type="InterPro" id="IPR035992">
    <property type="entry name" value="Ricin_B-like_lectins"/>
</dbReference>
<dbReference type="RefSeq" id="XP_007394552.1">
    <property type="nucleotide sequence ID" value="XM_007394490.1"/>
</dbReference>
<dbReference type="KEGG" id="pco:PHACADRAFT_141594"/>
<keyword evidence="2" id="KW-1185">Reference proteome</keyword>
<dbReference type="HOGENOM" id="CLU_912489_0_0_1"/>
<evidence type="ECO:0000313" key="1">
    <source>
        <dbReference type="EMBL" id="EKM56716.1"/>
    </source>
</evidence>
<reference evidence="1 2" key="1">
    <citation type="journal article" date="2012" name="BMC Genomics">
        <title>Comparative genomics of the white-rot fungi, Phanerochaete carnosa and P. chrysosporium, to elucidate the genetic basis of the distinct wood types they colonize.</title>
        <authorList>
            <person name="Suzuki H."/>
            <person name="MacDonald J."/>
            <person name="Syed K."/>
            <person name="Salamov A."/>
            <person name="Hori C."/>
            <person name="Aerts A."/>
            <person name="Henrissat B."/>
            <person name="Wiebenga A."/>
            <person name="vanKuyk P.A."/>
            <person name="Barry K."/>
            <person name="Lindquist E."/>
            <person name="LaButti K."/>
            <person name="Lapidus A."/>
            <person name="Lucas S."/>
            <person name="Coutinho P."/>
            <person name="Gong Y."/>
            <person name="Samejima M."/>
            <person name="Mahadevan R."/>
            <person name="Abou-Zaid M."/>
            <person name="de Vries R.P."/>
            <person name="Igarashi K."/>
            <person name="Yadav J.S."/>
            <person name="Grigoriev I.V."/>
            <person name="Master E.R."/>
        </authorList>
    </citation>
    <scope>NUCLEOTIDE SEQUENCE [LARGE SCALE GENOMIC DNA]</scope>
    <source>
        <strain evidence="1 2">HHB-10118-sp</strain>
    </source>
</reference>
<gene>
    <name evidence="1" type="ORF">PHACADRAFT_141594</name>
</gene>
<dbReference type="Proteomes" id="UP000008370">
    <property type="component" value="Unassembled WGS sequence"/>
</dbReference>
<proteinExistence type="predicted"/>
<dbReference type="SUPFAM" id="SSF50370">
    <property type="entry name" value="Ricin B-like lectins"/>
    <property type="match status" value="1"/>
</dbReference>
<evidence type="ECO:0000313" key="2">
    <source>
        <dbReference type="Proteomes" id="UP000008370"/>
    </source>
</evidence>
<dbReference type="Gene3D" id="2.80.10.50">
    <property type="match status" value="2"/>
</dbReference>
<protein>
    <recommendedName>
        <fullName evidence="3">Carbohydrate-binding module family 13 protein</fullName>
    </recommendedName>
</protein>